<evidence type="ECO:0000256" key="3">
    <source>
        <dbReference type="ARBA" id="ARBA00023110"/>
    </source>
</evidence>
<dbReference type="Gene3D" id="2.40.100.10">
    <property type="entry name" value="Cyclophilin-like"/>
    <property type="match status" value="1"/>
</dbReference>
<evidence type="ECO:0000313" key="10">
    <source>
        <dbReference type="Proteomes" id="UP000307173"/>
    </source>
</evidence>
<dbReference type="EC" id="5.2.1.8" evidence="2"/>
<dbReference type="GO" id="GO:0016018">
    <property type="term" value="F:cyclosporin A binding"/>
    <property type="evidence" value="ECO:0007669"/>
    <property type="project" value="TreeGrafter"/>
</dbReference>
<dbReference type="SUPFAM" id="SSF50891">
    <property type="entry name" value="Cyclophilin-like"/>
    <property type="match status" value="1"/>
</dbReference>
<evidence type="ECO:0000256" key="1">
    <source>
        <dbReference type="ARBA" id="ARBA00000971"/>
    </source>
</evidence>
<evidence type="ECO:0000256" key="2">
    <source>
        <dbReference type="ARBA" id="ARBA00013194"/>
    </source>
</evidence>
<name>A0A4T0WYW4_9ASCO</name>
<feature type="chain" id="PRO_5020629155" description="peptidylprolyl isomerase" evidence="7">
    <location>
        <begin position="26"/>
        <end position="329"/>
    </location>
</feature>
<dbReference type="GO" id="GO:0000324">
    <property type="term" value="C:fungal-type vacuole"/>
    <property type="evidence" value="ECO:0007669"/>
    <property type="project" value="TreeGrafter"/>
</dbReference>
<dbReference type="STRING" id="52247.A0A4T0WYW4"/>
<dbReference type="PRINTS" id="PR00153">
    <property type="entry name" value="CSAPPISMRASE"/>
</dbReference>
<evidence type="ECO:0000256" key="6">
    <source>
        <dbReference type="SAM" id="Phobius"/>
    </source>
</evidence>
<dbReference type="PANTHER" id="PTHR11071:SF561">
    <property type="entry name" value="PEPTIDYL-PROLYL CIS-TRANS ISOMERASE D-RELATED"/>
    <property type="match status" value="1"/>
</dbReference>
<keyword evidence="3" id="KW-0697">Rotamase</keyword>
<feature type="signal peptide" evidence="7">
    <location>
        <begin position="1"/>
        <end position="25"/>
    </location>
</feature>
<keyword evidence="6" id="KW-0472">Membrane</keyword>
<evidence type="ECO:0000313" key="9">
    <source>
        <dbReference type="EMBL" id="TID22509.1"/>
    </source>
</evidence>
<dbReference type="Proteomes" id="UP000307173">
    <property type="component" value="Unassembled WGS sequence"/>
</dbReference>
<accession>A0A4T0WYW4</accession>
<feature type="region of interest" description="Disordered" evidence="5">
    <location>
        <begin position="248"/>
        <end position="272"/>
    </location>
</feature>
<comment type="caution">
    <text evidence="9">The sequence shown here is derived from an EMBL/GenBank/DDBJ whole genome shotgun (WGS) entry which is preliminary data.</text>
</comment>
<protein>
    <recommendedName>
        <fullName evidence="2">peptidylprolyl isomerase</fullName>
        <ecNumber evidence="2">5.2.1.8</ecNumber>
    </recommendedName>
</protein>
<dbReference type="Pfam" id="PF00160">
    <property type="entry name" value="Pro_isomerase"/>
    <property type="match status" value="1"/>
</dbReference>
<dbReference type="PROSITE" id="PS50072">
    <property type="entry name" value="CSA_PPIASE_2"/>
    <property type="match status" value="1"/>
</dbReference>
<keyword evidence="10" id="KW-1185">Reference proteome</keyword>
<dbReference type="GO" id="GO:0006457">
    <property type="term" value="P:protein folding"/>
    <property type="evidence" value="ECO:0007669"/>
    <property type="project" value="TreeGrafter"/>
</dbReference>
<dbReference type="InterPro" id="IPR002130">
    <property type="entry name" value="Cyclophilin-type_PPIase_dom"/>
</dbReference>
<keyword evidence="7" id="KW-0732">Signal</keyword>
<feature type="transmembrane region" description="Helical" evidence="6">
    <location>
        <begin position="293"/>
        <end position="311"/>
    </location>
</feature>
<evidence type="ECO:0000256" key="4">
    <source>
        <dbReference type="ARBA" id="ARBA00023235"/>
    </source>
</evidence>
<dbReference type="GO" id="GO:0003755">
    <property type="term" value="F:peptidyl-prolyl cis-trans isomerase activity"/>
    <property type="evidence" value="ECO:0007669"/>
    <property type="project" value="UniProtKB-KW"/>
</dbReference>
<dbReference type="InterPro" id="IPR029000">
    <property type="entry name" value="Cyclophilin-like_dom_sf"/>
</dbReference>
<dbReference type="GO" id="GO:0005783">
    <property type="term" value="C:endoplasmic reticulum"/>
    <property type="evidence" value="ECO:0007669"/>
    <property type="project" value="TreeGrafter"/>
</dbReference>
<comment type="catalytic activity">
    <reaction evidence="1">
        <text>[protein]-peptidylproline (omega=180) = [protein]-peptidylproline (omega=0)</text>
        <dbReference type="Rhea" id="RHEA:16237"/>
        <dbReference type="Rhea" id="RHEA-COMP:10747"/>
        <dbReference type="Rhea" id="RHEA-COMP:10748"/>
        <dbReference type="ChEBI" id="CHEBI:83833"/>
        <dbReference type="ChEBI" id="CHEBI:83834"/>
        <dbReference type="EC" id="5.2.1.8"/>
    </reaction>
</comment>
<sequence>MRLFNNIRFRVFYHYLIFFICLANAAVVPDTPDTNAGPEITDLLILNIHLATSKDDTTSKHLGTVVIGLFGNIVPKTVDNFKQLANIYSKNHTPFHRVIPGFVIQGGDIDGKGGHSIYGEKGTSPPEGANPALFGPGYSGLEDENFELHHDKIGRVSVANAGPNTGGSQFFICLNKLPHLDGHHVVFGQVLKGIEVATDIANVKRDKHDKPIEEVFIQHAEAREYTDEINLEELSNVVGIVPISLELDDPQDDPTHKSDEDIDPQGTPKPEVDMKESVYSKNHPTGLGGSQNHYVFIPFVIFIAAIGFMAVKNKRNIAASIRGPRYRRV</sequence>
<dbReference type="AlphaFoldDB" id="A0A4T0WYW4"/>
<dbReference type="PANTHER" id="PTHR11071">
    <property type="entry name" value="PEPTIDYL-PROLYL CIS-TRANS ISOMERASE"/>
    <property type="match status" value="1"/>
</dbReference>
<gene>
    <name evidence="9" type="ORF">CANINC_003284</name>
</gene>
<proteinExistence type="predicted"/>
<keyword evidence="4" id="KW-0413">Isomerase</keyword>
<dbReference type="OrthoDB" id="3997168at2759"/>
<feature type="domain" description="PPIase cyclophilin-type" evidence="8">
    <location>
        <begin position="59"/>
        <end position="222"/>
    </location>
</feature>
<keyword evidence="6" id="KW-1133">Transmembrane helix</keyword>
<keyword evidence="6" id="KW-0812">Transmembrane</keyword>
<evidence type="ECO:0000256" key="7">
    <source>
        <dbReference type="SAM" id="SignalP"/>
    </source>
</evidence>
<organism evidence="9 10">
    <name type="scientific">Pichia inconspicua</name>
    <dbReference type="NCBI Taxonomy" id="52247"/>
    <lineage>
        <taxon>Eukaryota</taxon>
        <taxon>Fungi</taxon>
        <taxon>Dikarya</taxon>
        <taxon>Ascomycota</taxon>
        <taxon>Saccharomycotina</taxon>
        <taxon>Pichiomycetes</taxon>
        <taxon>Pichiales</taxon>
        <taxon>Pichiaceae</taxon>
        <taxon>Pichia</taxon>
    </lineage>
</organism>
<evidence type="ECO:0000256" key="5">
    <source>
        <dbReference type="SAM" id="MobiDB-lite"/>
    </source>
</evidence>
<reference evidence="9 10" key="1">
    <citation type="journal article" date="2019" name="Front. Genet.">
        <title>Whole-Genome Sequencing of the Opportunistic Yeast Pathogen Candida inconspicua Uncovers Its Hybrid Origin.</title>
        <authorList>
            <person name="Mixao V."/>
            <person name="Hansen A.P."/>
            <person name="Saus E."/>
            <person name="Boekhout T."/>
            <person name="Lass-Florl C."/>
            <person name="Gabaldon T."/>
        </authorList>
    </citation>
    <scope>NUCLEOTIDE SEQUENCE [LARGE SCALE GENOMIC DNA]</scope>
    <source>
        <strain evidence="9 10">CBS 180</strain>
    </source>
</reference>
<dbReference type="EMBL" id="SELW01000541">
    <property type="protein sequence ID" value="TID22509.1"/>
    <property type="molecule type" value="Genomic_DNA"/>
</dbReference>
<evidence type="ECO:0000259" key="8">
    <source>
        <dbReference type="PROSITE" id="PS50072"/>
    </source>
</evidence>